<keyword evidence="3" id="KW-0378">Hydrolase</keyword>
<dbReference type="SUPFAM" id="SSF158682">
    <property type="entry name" value="TerB-like"/>
    <property type="match status" value="1"/>
</dbReference>
<dbReference type="Pfam" id="PF00350">
    <property type="entry name" value="Dynamin_N"/>
    <property type="match status" value="1"/>
</dbReference>
<evidence type="ECO:0000256" key="2">
    <source>
        <dbReference type="ARBA" id="ARBA00022741"/>
    </source>
</evidence>
<dbReference type="InterPro" id="IPR027094">
    <property type="entry name" value="Mitofusin_fam"/>
</dbReference>
<dbReference type="InterPro" id="IPR007791">
    <property type="entry name" value="DjlA_N"/>
</dbReference>
<dbReference type="SUPFAM" id="SSF52540">
    <property type="entry name" value="P-loop containing nucleoside triphosphate hydrolases"/>
    <property type="match status" value="1"/>
</dbReference>
<dbReference type="Pfam" id="PF05099">
    <property type="entry name" value="TerB"/>
    <property type="match status" value="1"/>
</dbReference>
<feature type="transmembrane region" description="Helical" evidence="6">
    <location>
        <begin position="742"/>
        <end position="763"/>
    </location>
</feature>
<dbReference type="InterPro" id="IPR029024">
    <property type="entry name" value="TerB-like"/>
</dbReference>
<dbReference type="RefSeq" id="WP_009543379.1">
    <property type="nucleotide sequence ID" value="NC_010546.1"/>
</dbReference>
<sequence length="869" mass="99005">MKLESMNTSLMSSKVDILISQLTGQKLEPKNISHPVVFLASVLAVLNGVIFADGIVAEEEKGKLEITLKYLCSYADNIYELAEIITKNIQQQKLYSIDNIITLAESLSESEKLLLLSLGYQMSVADGKIEINEQKYLKHIAFVLEIESQYQKALEAVLTNQENIEPDILADLQSLLDPCRFQELDKIFVLAAQQICEQLPQLEKQNINKFDDQDNISSPKASFSYQKLENFQIHRQQLKVLFNQVSLILKDSYKQGLLSDTLIKDLEKTSKSLQSQQFRVAVIGDFSQGKSTLLNALLREEIQPTRAIPCSGTVSLLKYGEKKRVICHYQDGTEEEIPFEKYEDKVTIDYEVALEQCDINQQLIENPIKEVIFEHPNLALCKNGVIIIDSPGLNEHPDRTAITKQILEDTDAIIFLTDASRPLTQREKEVLQELKQFLNGDNSEVSAENIFLVVNKWDLLRREKDRQQVRERIENIVFSPPALISGDNRVHFLSAQEALDSIINQAESEYLREFQHFTQTLEKFMSDERGYLVIKKYLHELNLIIQRCIADLTEYESFLNNEVILSKKAKQEVIEQIGEATGYDIQFQKKMEQLLSEASVQTKESFNRWLEGLSHRLYQKKSSWTSEYSHLWNQNKLAKDYTNQCVACLKKDIDTWVDNDLVKNILLPKIEILEEFITRKMAIIDQNLQSIDKKNNLTLSKKVSQLIKAVQVDITGGGGVLFGGLGGGAVALGLLAFTGVGFIGIIIAAILSWIASSFGLGLLDVDNIHDTIKNKVIEETIQQINKSQKSIEKDLDEFISTILESILKKGKEGIDKIIICCEDFFEKQEKIHQKNVEKRYQDKVLISQKHQELNQICAVIDVFLTEQVN</sequence>
<evidence type="ECO:0000259" key="7">
    <source>
        <dbReference type="Pfam" id="PF00350"/>
    </source>
</evidence>
<dbReference type="GO" id="GO:0003924">
    <property type="term" value="F:GTPase activity"/>
    <property type="evidence" value="ECO:0007669"/>
    <property type="project" value="InterPro"/>
</dbReference>
<dbReference type="GO" id="GO:0016020">
    <property type="term" value="C:membrane"/>
    <property type="evidence" value="ECO:0007669"/>
    <property type="project" value="UniProtKB-SubCell"/>
</dbReference>
<dbReference type="AlphaFoldDB" id="B1WVC5"/>
<keyword evidence="6" id="KW-0812">Transmembrane</keyword>
<organism evidence="9 10">
    <name type="scientific">Crocosphaera subtropica (strain ATCC 51142 / BH68)</name>
    <name type="common">Cyanothece sp. (strain ATCC 51142)</name>
    <dbReference type="NCBI Taxonomy" id="43989"/>
    <lineage>
        <taxon>Bacteria</taxon>
        <taxon>Bacillati</taxon>
        <taxon>Cyanobacteriota</taxon>
        <taxon>Cyanophyceae</taxon>
        <taxon>Oscillatoriophycideae</taxon>
        <taxon>Chroococcales</taxon>
        <taxon>Aphanothecaceae</taxon>
        <taxon>Crocosphaera</taxon>
        <taxon>Crocosphaera subtropica</taxon>
    </lineage>
</organism>
<dbReference type="Gene3D" id="1.10.3680.10">
    <property type="entry name" value="TerB-like"/>
    <property type="match status" value="1"/>
</dbReference>
<dbReference type="HOGENOM" id="CLU_016257_0_0_3"/>
<feature type="domain" description="Dynamin N-terminal" evidence="7">
    <location>
        <begin position="280"/>
        <end position="435"/>
    </location>
</feature>
<accession>B1WVC5</accession>
<dbReference type="PANTHER" id="PTHR10465:SF0">
    <property type="entry name" value="SARCALUMENIN"/>
    <property type="match status" value="1"/>
</dbReference>
<evidence type="ECO:0000256" key="3">
    <source>
        <dbReference type="ARBA" id="ARBA00022801"/>
    </source>
</evidence>
<gene>
    <name evidence="9" type="ordered locus">cce_4567</name>
</gene>
<comment type="subcellular location">
    <subcellularLocation>
        <location evidence="1">Membrane</location>
    </subcellularLocation>
</comment>
<dbReference type="PANTHER" id="PTHR10465">
    <property type="entry name" value="TRANSMEMBRANE GTPASE FZO1"/>
    <property type="match status" value="1"/>
</dbReference>
<keyword evidence="6" id="KW-1133">Transmembrane helix</keyword>
<keyword evidence="10" id="KW-1185">Reference proteome</keyword>
<dbReference type="InterPro" id="IPR045063">
    <property type="entry name" value="Dynamin_N"/>
</dbReference>
<evidence type="ECO:0000256" key="5">
    <source>
        <dbReference type="ARBA" id="ARBA00023136"/>
    </source>
</evidence>
<dbReference type="Gene3D" id="3.40.50.300">
    <property type="entry name" value="P-loop containing nucleotide triphosphate hydrolases"/>
    <property type="match status" value="1"/>
</dbReference>
<keyword evidence="4" id="KW-0342">GTP-binding</keyword>
<proteinExistence type="predicted"/>
<evidence type="ECO:0000256" key="4">
    <source>
        <dbReference type="ARBA" id="ARBA00023134"/>
    </source>
</evidence>
<keyword evidence="2" id="KW-0547">Nucleotide-binding</keyword>
<reference evidence="9 10" key="1">
    <citation type="journal article" date="2008" name="Proc. Natl. Acad. Sci. U.S.A.">
        <title>The genome of Cyanothece 51142, a unicellular diazotrophic cyanobacterium important in the marine nitrogen cycle.</title>
        <authorList>
            <person name="Welsh E.A."/>
            <person name="Liberton M."/>
            <person name="Stoeckel J."/>
            <person name="Loh T."/>
            <person name="Elvitigala T."/>
            <person name="Wang C."/>
            <person name="Wollam A."/>
            <person name="Fulton R.S."/>
            <person name="Clifton S.W."/>
            <person name="Jacobs J.M."/>
            <person name="Aurora R."/>
            <person name="Ghosh B.K."/>
            <person name="Sherman L.A."/>
            <person name="Smith R.D."/>
            <person name="Wilson R.K."/>
            <person name="Pakrasi H.B."/>
        </authorList>
    </citation>
    <scope>NUCLEOTIDE SEQUENCE [LARGE SCALE GENOMIC DNA]</scope>
    <source>
        <strain evidence="10">ATCC 51142 / BH68</strain>
    </source>
</reference>
<dbReference type="Proteomes" id="UP000001203">
    <property type="component" value="Chromosome circular"/>
</dbReference>
<protein>
    <submittedName>
        <fullName evidence="9">Uncharacterized protein</fullName>
    </submittedName>
</protein>
<evidence type="ECO:0000313" key="9">
    <source>
        <dbReference type="EMBL" id="ACB53915.1"/>
    </source>
</evidence>
<dbReference type="eggNOG" id="COG0699">
    <property type="taxonomic scope" value="Bacteria"/>
</dbReference>
<feature type="transmembrane region" description="Helical" evidence="6">
    <location>
        <begin position="714"/>
        <end position="736"/>
    </location>
</feature>
<keyword evidence="5 6" id="KW-0472">Membrane</keyword>
<dbReference type="EMBL" id="CP000806">
    <property type="protein sequence ID" value="ACB53915.1"/>
    <property type="molecule type" value="Genomic_DNA"/>
</dbReference>
<evidence type="ECO:0000256" key="1">
    <source>
        <dbReference type="ARBA" id="ARBA00004370"/>
    </source>
</evidence>
<dbReference type="InterPro" id="IPR027417">
    <property type="entry name" value="P-loop_NTPase"/>
</dbReference>
<evidence type="ECO:0000259" key="8">
    <source>
        <dbReference type="Pfam" id="PF05099"/>
    </source>
</evidence>
<feature type="domain" description="Co-chaperone DjlA N-terminal" evidence="8">
    <location>
        <begin position="42"/>
        <end position="149"/>
    </location>
</feature>
<name>B1WVC5_CROS5</name>
<evidence type="ECO:0000313" key="10">
    <source>
        <dbReference type="Proteomes" id="UP000001203"/>
    </source>
</evidence>
<dbReference type="OrthoDB" id="3650305at2"/>
<evidence type="ECO:0000256" key="6">
    <source>
        <dbReference type="SAM" id="Phobius"/>
    </source>
</evidence>
<dbReference type="CDD" id="cd09912">
    <property type="entry name" value="DLP_2"/>
    <property type="match status" value="1"/>
</dbReference>
<dbReference type="STRING" id="43989.cce_4567"/>
<dbReference type="KEGG" id="cyt:cce_4567"/>
<dbReference type="GO" id="GO:0005525">
    <property type="term" value="F:GTP binding"/>
    <property type="evidence" value="ECO:0007669"/>
    <property type="project" value="UniProtKB-KW"/>
</dbReference>